<evidence type="ECO:0000256" key="1">
    <source>
        <dbReference type="ARBA" id="ARBA00022723"/>
    </source>
</evidence>
<dbReference type="PROSITE" id="PS50089">
    <property type="entry name" value="ZF_RING_2"/>
    <property type="match status" value="1"/>
</dbReference>
<dbReference type="Gene3D" id="3.30.40.10">
    <property type="entry name" value="Zinc/RING finger domain, C3HC4 (zinc finger)"/>
    <property type="match status" value="1"/>
</dbReference>
<sequence length="170" mass="18301">MDMTLRSRFLGGTNPPMLPPPAPLPPLKIGRDLWMILFTLLVLGFVCTIVYLKLSARTTAVVPPSHPAAANNGLKKKVLKYLPKLTYATNNDNLSDCAICLAEFAVGDELRVLPQCCHGFHVECIDTWLGFHSSCPSCRRNVVVTSCQKCSGGCLPVTSYSSSSSAGAES</sequence>
<dbReference type="GO" id="GO:0008270">
    <property type="term" value="F:zinc ion binding"/>
    <property type="evidence" value="ECO:0007669"/>
    <property type="project" value="UniProtKB-KW"/>
</dbReference>
<evidence type="ECO:0000256" key="2">
    <source>
        <dbReference type="ARBA" id="ARBA00022771"/>
    </source>
</evidence>
<gene>
    <name evidence="7" type="ORF">Fot_52492</name>
</gene>
<keyword evidence="5" id="KW-0812">Transmembrane</keyword>
<comment type="caution">
    <text evidence="7">The sequence shown here is derived from an EMBL/GenBank/DDBJ whole genome shotgun (WGS) entry which is preliminary data.</text>
</comment>
<keyword evidence="3" id="KW-0862">Zinc</keyword>
<feature type="domain" description="RING-type" evidence="6">
    <location>
        <begin position="97"/>
        <end position="139"/>
    </location>
</feature>
<evidence type="ECO:0000313" key="7">
    <source>
        <dbReference type="EMBL" id="KAL2464536.1"/>
    </source>
</evidence>
<dbReference type="Pfam" id="PF13639">
    <property type="entry name" value="zf-RING_2"/>
    <property type="match status" value="1"/>
</dbReference>
<dbReference type="InterPro" id="IPR001841">
    <property type="entry name" value="Znf_RING"/>
</dbReference>
<dbReference type="PANTHER" id="PTHR45798">
    <property type="entry name" value="RING-H2 FINGER PROTEIN ATL61-RELATED-RELATED"/>
    <property type="match status" value="1"/>
</dbReference>
<evidence type="ECO:0000256" key="4">
    <source>
        <dbReference type="PROSITE-ProRule" id="PRU00175"/>
    </source>
</evidence>
<dbReference type="EMBL" id="JBFOLJ010000018">
    <property type="protein sequence ID" value="KAL2464536.1"/>
    <property type="molecule type" value="Genomic_DNA"/>
</dbReference>
<keyword evidence="5" id="KW-1133">Transmembrane helix</keyword>
<keyword evidence="2 4" id="KW-0863">Zinc-finger</keyword>
<dbReference type="InterPro" id="IPR013083">
    <property type="entry name" value="Znf_RING/FYVE/PHD"/>
</dbReference>
<protein>
    <submittedName>
        <fullName evidence="7">RING-H2 finger protein ATL8</fullName>
    </submittedName>
</protein>
<accession>A0ABD1PKV7</accession>
<dbReference type="Proteomes" id="UP001604277">
    <property type="component" value="Unassembled WGS sequence"/>
</dbReference>
<feature type="transmembrane region" description="Helical" evidence="5">
    <location>
        <begin position="33"/>
        <end position="52"/>
    </location>
</feature>
<dbReference type="SMART" id="SM00184">
    <property type="entry name" value="RING"/>
    <property type="match status" value="1"/>
</dbReference>
<dbReference type="PANTHER" id="PTHR45798:SF97">
    <property type="entry name" value="ALCOHOL-SENSITIVE RING FINGER PROTEIN 1"/>
    <property type="match status" value="1"/>
</dbReference>
<evidence type="ECO:0000259" key="6">
    <source>
        <dbReference type="PROSITE" id="PS50089"/>
    </source>
</evidence>
<keyword evidence="5" id="KW-0472">Membrane</keyword>
<name>A0ABD1PKV7_9LAMI</name>
<keyword evidence="1" id="KW-0479">Metal-binding</keyword>
<dbReference type="SUPFAM" id="SSF57850">
    <property type="entry name" value="RING/U-box"/>
    <property type="match status" value="1"/>
</dbReference>
<reference evidence="8" key="1">
    <citation type="submission" date="2024-07" db="EMBL/GenBank/DDBJ databases">
        <title>Two chromosome-level genome assemblies of Korean endemic species Abeliophyllum distichum and Forsythia ovata (Oleaceae).</title>
        <authorList>
            <person name="Jang H."/>
        </authorList>
    </citation>
    <scope>NUCLEOTIDE SEQUENCE [LARGE SCALE GENOMIC DNA]</scope>
</reference>
<dbReference type="AlphaFoldDB" id="A0ABD1PKV7"/>
<dbReference type="CDD" id="cd16461">
    <property type="entry name" value="RING-H2_EL5-like"/>
    <property type="match status" value="1"/>
</dbReference>
<evidence type="ECO:0000313" key="8">
    <source>
        <dbReference type="Proteomes" id="UP001604277"/>
    </source>
</evidence>
<evidence type="ECO:0000256" key="3">
    <source>
        <dbReference type="ARBA" id="ARBA00022833"/>
    </source>
</evidence>
<keyword evidence="8" id="KW-1185">Reference proteome</keyword>
<organism evidence="7 8">
    <name type="scientific">Forsythia ovata</name>
    <dbReference type="NCBI Taxonomy" id="205694"/>
    <lineage>
        <taxon>Eukaryota</taxon>
        <taxon>Viridiplantae</taxon>
        <taxon>Streptophyta</taxon>
        <taxon>Embryophyta</taxon>
        <taxon>Tracheophyta</taxon>
        <taxon>Spermatophyta</taxon>
        <taxon>Magnoliopsida</taxon>
        <taxon>eudicotyledons</taxon>
        <taxon>Gunneridae</taxon>
        <taxon>Pentapetalae</taxon>
        <taxon>asterids</taxon>
        <taxon>lamiids</taxon>
        <taxon>Lamiales</taxon>
        <taxon>Oleaceae</taxon>
        <taxon>Forsythieae</taxon>
        <taxon>Forsythia</taxon>
    </lineage>
</organism>
<dbReference type="InterPro" id="IPR052788">
    <property type="entry name" value="RING-type_E3_ligase_ATL"/>
</dbReference>
<proteinExistence type="predicted"/>
<evidence type="ECO:0000256" key="5">
    <source>
        <dbReference type="SAM" id="Phobius"/>
    </source>
</evidence>